<keyword evidence="1" id="KW-0732">Signal</keyword>
<comment type="caution">
    <text evidence="2">The sequence shown here is derived from an EMBL/GenBank/DDBJ whole genome shotgun (WGS) entry which is preliminary data.</text>
</comment>
<gene>
    <name evidence="2" type="ORF">Poli38472_014392</name>
</gene>
<protein>
    <submittedName>
        <fullName evidence="2">Uncharacterized protein</fullName>
    </submittedName>
</protein>
<accession>A0A8K1C710</accession>
<feature type="signal peptide" evidence="1">
    <location>
        <begin position="1"/>
        <end position="21"/>
    </location>
</feature>
<name>A0A8K1C710_PYTOL</name>
<evidence type="ECO:0000256" key="1">
    <source>
        <dbReference type="SAM" id="SignalP"/>
    </source>
</evidence>
<evidence type="ECO:0000313" key="3">
    <source>
        <dbReference type="Proteomes" id="UP000794436"/>
    </source>
</evidence>
<dbReference type="EMBL" id="SPLM01000114">
    <property type="protein sequence ID" value="TMW57789.1"/>
    <property type="molecule type" value="Genomic_DNA"/>
</dbReference>
<feature type="chain" id="PRO_5035457107" evidence="1">
    <location>
        <begin position="22"/>
        <end position="117"/>
    </location>
</feature>
<organism evidence="2 3">
    <name type="scientific">Pythium oligandrum</name>
    <name type="common">Mycoparasitic fungus</name>
    <dbReference type="NCBI Taxonomy" id="41045"/>
    <lineage>
        <taxon>Eukaryota</taxon>
        <taxon>Sar</taxon>
        <taxon>Stramenopiles</taxon>
        <taxon>Oomycota</taxon>
        <taxon>Peronosporomycetes</taxon>
        <taxon>Pythiales</taxon>
        <taxon>Pythiaceae</taxon>
        <taxon>Pythium</taxon>
    </lineage>
</organism>
<dbReference type="AlphaFoldDB" id="A0A8K1C710"/>
<keyword evidence="3" id="KW-1185">Reference proteome</keyword>
<dbReference type="Proteomes" id="UP000794436">
    <property type="component" value="Unassembled WGS sequence"/>
</dbReference>
<reference evidence="2" key="1">
    <citation type="submission" date="2019-03" db="EMBL/GenBank/DDBJ databases">
        <title>Long read genome sequence of the mycoparasitic Pythium oligandrum ATCC 38472 isolated from sugarbeet rhizosphere.</title>
        <authorList>
            <person name="Gaulin E."/>
        </authorList>
    </citation>
    <scope>NUCLEOTIDE SEQUENCE</scope>
    <source>
        <strain evidence="2">ATCC 38472_TT</strain>
    </source>
</reference>
<proteinExistence type="predicted"/>
<sequence>MKFFAPLLLAVAATFAVTTDAASMRGLLELPNIADPIKIGQDILGEVNAAVPSEQRFDSKTLQNLALGIIKAPGGIAAADGVTKIAITKLQEVVSKRFPGIPIEKALQTLIDLLPKA</sequence>
<evidence type="ECO:0000313" key="2">
    <source>
        <dbReference type="EMBL" id="TMW57789.1"/>
    </source>
</evidence>